<gene>
    <name evidence="1" type="ORF">bsdtb5_16150</name>
</gene>
<proteinExistence type="predicted"/>
<dbReference type="PROSITE" id="PS01228">
    <property type="entry name" value="COF_1"/>
    <property type="match status" value="1"/>
</dbReference>
<dbReference type="SFLD" id="SFLDS00003">
    <property type="entry name" value="Haloacid_Dehalogenase"/>
    <property type="match status" value="1"/>
</dbReference>
<protein>
    <submittedName>
        <fullName evidence="1">Hydrolase</fullName>
    </submittedName>
</protein>
<dbReference type="PANTHER" id="PTHR10000:SF25">
    <property type="entry name" value="PHOSPHATASE YKRA-RELATED"/>
    <property type="match status" value="1"/>
</dbReference>
<dbReference type="NCBIfam" id="TIGR01484">
    <property type="entry name" value="HAD-SF-IIB"/>
    <property type="match status" value="1"/>
</dbReference>
<keyword evidence="1" id="KW-0378">Hydrolase</keyword>
<dbReference type="PANTHER" id="PTHR10000">
    <property type="entry name" value="PHOSPHOSERINE PHOSPHATASE"/>
    <property type="match status" value="1"/>
</dbReference>
<dbReference type="Gene3D" id="3.30.1240.10">
    <property type="match status" value="1"/>
</dbReference>
<dbReference type="GO" id="GO:0000287">
    <property type="term" value="F:magnesium ion binding"/>
    <property type="evidence" value="ECO:0007669"/>
    <property type="project" value="TreeGrafter"/>
</dbReference>
<evidence type="ECO:0000313" key="1">
    <source>
        <dbReference type="EMBL" id="BCN30320.1"/>
    </source>
</evidence>
<dbReference type="Proteomes" id="UP000595897">
    <property type="component" value="Chromosome"/>
</dbReference>
<dbReference type="PROSITE" id="PS01229">
    <property type="entry name" value="COF_2"/>
    <property type="match status" value="1"/>
</dbReference>
<dbReference type="KEGG" id="ahb:bsdtb5_16150"/>
<dbReference type="Pfam" id="PF08282">
    <property type="entry name" value="Hydrolase_3"/>
    <property type="match status" value="1"/>
</dbReference>
<name>A0A7R7EKE8_9FIRM</name>
<accession>A0A7R7EKE8</accession>
<dbReference type="GO" id="GO:0005829">
    <property type="term" value="C:cytosol"/>
    <property type="evidence" value="ECO:0007669"/>
    <property type="project" value="TreeGrafter"/>
</dbReference>
<dbReference type="InterPro" id="IPR036412">
    <property type="entry name" value="HAD-like_sf"/>
</dbReference>
<sequence length="267" mass="30867">MSKIVNRKVMFFDIDGTLLTEGTHIIPDSAKKAIKKARENGHLAFINTGRTFFNIEKELHDIGFDGYICGCGTYVRINNEVVEYKTLDVLTRKEIINHLRKHRVDAILEGLEDVYFDTNNIISENMKNIRDDFHKKGYGLEKNWDSEEISYDKLFLITSMETNIEEFISFFNEKFDYIDRGNNRGEVVPKGYSKATGIKRVLDYYNIPIEDAFVFGDSSNDLPMFEYVPNSIAMGESDECILKLAHYHTKNVEDDGIEYAMKKYGII</sequence>
<dbReference type="NCBIfam" id="TIGR00099">
    <property type="entry name" value="Cof-subfamily"/>
    <property type="match status" value="1"/>
</dbReference>
<dbReference type="RefSeq" id="WP_271715550.1">
    <property type="nucleotide sequence ID" value="NZ_AP024169.1"/>
</dbReference>
<dbReference type="SUPFAM" id="SSF56784">
    <property type="entry name" value="HAD-like"/>
    <property type="match status" value="1"/>
</dbReference>
<dbReference type="GO" id="GO:0016791">
    <property type="term" value="F:phosphatase activity"/>
    <property type="evidence" value="ECO:0007669"/>
    <property type="project" value="TreeGrafter"/>
</dbReference>
<dbReference type="EMBL" id="AP024169">
    <property type="protein sequence ID" value="BCN30320.1"/>
    <property type="molecule type" value="Genomic_DNA"/>
</dbReference>
<dbReference type="Gene3D" id="3.40.50.1000">
    <property type="entry name" value="HAD superfamily/HAD-like"/>
    <property type="match status" value="1"/>
</dbReference>
<dbReference type="SFLD" id="SFLDG01140">
    <property type="entry name" value="C2.B:_Phosphomannomutase_and_P"/>
    <property type="match status" value="1"/>
</dbReference>
<organism evidence="1 2">
    <name type="scientific">Anaeromicropila herbilytica</name>
    <dbReference type="NCBI Taxonomy" id="2785025"/>
    <lineage>
        <taxon>Bacteria</taxon>
        <taxon>Bacillati</taxon>
        <taxon>Bacillota</taxon>
        <taxon>Clostridia</taxon>
        <taxon>Lachnospirales</taxon>
        <taxon>Lachnospiraceae</taxon>
        <taxon>Anaeromicropila</taxon>
    </lineage>
</organism>
<dbReference type="AlphaFoldDB" id="A0A7R7EKE8"/>
<dbReference type="InterPro" id="IPR023214">
    <property type="entry name" value="HAD_sf"/>
</dbReference>
<reference evidence="1 2" key="1">
    <citation type="submission" date="2020-11" db="EMBL/GenBank/DDBJ databases">
        <title>Draft genome sequencing of a Lachnospiraceae strain isolated from anoxic soil subjected to BSD treatment.</title>
        <authorList>
            <person name="Uek A."/>
            <person name="Tonouchi A."/>
        </authorList>
    </citation>
    <scope>NUCLEOTIDE SEQUENCE [LARGE SCALE GENOMIC DNA]</scope>
    <source>
        <strain evidence="1 2">TB5</strain>
    </source>
</reference>
<keyword evidence="2" id="KW-1185">Reference proteome</keyword>
<dbReference type="InterPro" id="IPR000150">
    <property type="entry name" value="Cof"/>
</dbReference>
<dbReference type="InterPro" id="IPR006379">
    <property type="entry name" value="HAD-SF_hydro_IIB"/>
</dbReference>
<evidence type="ECO:0000313" key="2">
    <source>
        <dbReference type="Proteomes" id="UP000595897"/>
    </source>
</evidence>